<feature type="chain" id="PRO_5046798255" evidence="1">
    <location>
        <begin position="21"/>
        <end position="326"/>
    </location>
</feature>
<dbReference type="InterPro" id="IPR013783">
    <property type="entry name" value="Ig-like_fold"/>
</dbReference>
<dbReference type="Proteomes" id="UP000612680">
    <property type="component" value="Chromosome"/>
</dbReference>
<feature type="signal peptide" evidence="1">
    <location>
        <begin position="1"/>
        <end position="20"/>
    </location>
</feature>
<evidence type="ECO:0000313" key="3">
    <source>
        <dbReference type="EMBL" id="QRQ99432.1"/>
    </source>
</evidence>
<dbReference type="InterPro" id="IPR026444">
    <property type="entry name" value="Secre_tail"/>
</dbReference>
<reference evidence="3 4" key="1">
    <citation type="submission" date="2020-06" db="EMBL/GenBank/DDBJ databases">
        <title>Dyadobacter sandarakinus sp. nov., isolated from the soil of the Arctic Yellow River Station.</title>
        <authorList>
            <person name="Zhang Y."/>
            <person name="Peng F."/>
        </authorList>
    </citation>
    <scope>NUCLEOTIDE SEQUENCE [LARGE SCALE GENOMIC DNA]</scope>
    <source>
        <strain evidence="3 4">Q3-56</strain>
    </source>
</reference>
<dbReference type="EMBL" id="CP056775">
    <property type="protein sequence ID" value="QRQ99432.1"/>
    <property type="molecule type" value="Genomic_DNA"/>
</dbReference>
<evidence type="ECO:0000313" key="4">
    <source>
        <dbReference type="Proteomes" id="UP000612680"/>
    </source>
</evidence>
<proteinExistence type="predicted"/>
<dbReference type="NCBIfam" id="TIGR04183">
    <property type="entry name" value="Por_Secre_tail"/>
    <property type="match status" value="1"/>
</dbReference>
<sequence>MKRCLLFCQLALFSTGAAHAQFTAGTDGFFIGTGTDVYLNGLTLRPGEPITLENKTQAINAQPVDGQPPSIARVYLFDSPLTGFIGRLGFFYNDSELNNNTESALKLTFGNTNYTSATNTVIDQGLNYMYSDFATPITFDRVTAATENALPVSLVNFLLRKEGGAAQLSWKTSLESNSAFFEVQRSVDARTWTALGMVTAAGESREAKDYTFTDNAPVAGDNYYRLRLVDNDGSFSFSQLRKLYMESVLAASVYPNPTADKLLVTVDDWNKVRSVRLIDGLGRKLLDTQDQKSAAEIDVKSYPSGLYLLQVVRQNGSMQTIKVVKK</sequence>
<protein>
    <submittedName>
        <fullName evidence="3">T9SS type A sorting domain-containing protein</fullName>
    </submittedName>
</protein>
<feature type="domain" description="Secretion system C-terminal sorting" evidence="2">
    <location>
        <begin position="253"/>
        <end position="319"/>
    </location>
</feature>
<dbReference type="RefSeq" id="WP_204660195.1">
    <property type="nucleotide sequence ID" value="NZ_CP056775.1"/>
</dbReference>
<accession>A0ABX7I2H8</accession>
<dbReference type="Pfam" id="PF18962">
    <property type="entry name" value="Por_Secre_tail"/>
    <property type="match status" value="1"/>
</dbReference>
<keyword evidence="1" id="KW-0732">Signal</keyword>
<organism evidence="3 4">
    <name type="scientific">Dyadobacter sandarakinus</name>
    <dbReference type="NCBI Taxonomy" id="2747268"/>
    <lineage>
        <taxon>Bacteria</taxon>
        <taxon>Pseudomonadati</taxon>
        <taxon>Bacteroidota</taxon>
        <taxon>Cytophagia</taxon>
        <taxon>Cytophagales</taxon>
        <taxon>Spirosomataceae</taxon>
        <taxon>Dyadobacter</taxon>
    </lineage>
</organism>
<evidence type="ECO:0000259" key="2">
    <source>
        <dbReference type="Pfam" id="PF18962"/>
    </source>
</evidence>
<keyword evidence="4" id="KW-1185">Reference proteome</keyword>
<name>A0ABX7I2H8_9BACT</name>
<evidence type="ECO:0000256" key="1">
    <source>
        <dbReference type="SAM" id="SignalP"/>
    </source>
</evidence>
<dbReference type="Gene3D" id="2.60.40.10">
    <property type="entry name" value="Immunoglobulins"/>
    <property type="match status" value="1"/>
</dbReference>
<gene>
    <name evidence="3" type="ORF">HWI92_00145</name>
</gene>